<dbReference type="Proteomes" id="UP001592528">
    <property type="component" value="Unassembled WGS sequence"/>
</dbReference>
<reference evidence="1 2" key="1">
    <citation type="submission" date="2024-09" db="EMBL/GenBank/DDBJ databases">
        <authorList>
            <person name="Lee S.D."/>
        </authorList>
    </citation>
    <scope>NUCLEOTIDE SEQUENCE [LARGE SCALE GENOMIC DNA]</scope>
    <source>
        <strain evidence="1 2">N1-5</strain>
    </source>
</reference>
<evidence type="ECO:0000313" key="1">
    <source>
        <dbReference type="EMBL" id="MFC1407557.1"/>
    </source>
</evidence>
<accession>A0ABV6V1R5</accession>
<keyword evidence="2" id="KW-1185">Reference proteome</keyword>
<gene>
    <name evidence="1" type="ORF">ACEZDJ_40420</name>
</gene>
<protein>
    <submittedName>
        <fullName evidence="1">DUF2993 domain-containing protein</fullName>
    </submittedName>
</protein>
<name>A0ABV6V1R5_9ACTN</name>
<sequence length="233" mass="23973">MRAARRLLIVLIVLAALFVAADRITLHFAESEAASKIQSERNLSQKPSVSIGGFPFLTQLASKKFDEVKMSASDLTVNDGKGGPNIQLQNFRIDAKNVKVTGNYSGIVAGSGTGTARISYGDLSAALPNQVTVAYGGTPGKVKVSGKVDLPVLGSQQVSGTADISVVDGNGISLTNLSGITGVDPTVASLVASFLQPKLQLAGLPSGLRLDSVQPGPDGIDIRVSGTNVSLSN</sequence>
<dbReference type="EMBL" id="JBHEZZ010000050">
    <property type="protein sequence ID" value="MFC1407557.1"/>
    <property type="molecule type" value="Genomic_DNA"/>
</dbReference>
<proteinExistence type="predicted"/>
<comment type="caution">
    <text evidence="1">The sequence shown here is derived from an EMBL/GenBank/DDBJ whole genome shotgun (WGS) entry which is preliminary data.</text>
</comment>
<dbReference type="Pfam" id="PF11209">
    <property type="entry name" value="LmeA"/>
    <property type="match status" value="1"/>
</dbReference>
<dbReference type="InterPro" id="IPR021373">
    <property type="entry name" value="DUF2993"/>
</dbReference>
<organism evidence="1 2">
    <name type="scientific">Streptacidiphilus cavernicola</name>
    <dbReference type="NCBI Taxonomy" id="3342716"/>
    <lineage>
        <taxon>Bacteria</taxon>
        <taxon>Bacillati</taxon>
        <taxon>Actinomycetota</taxon>
        <taxon>Actinomycetes</taxon>
        <taxon>Kitasatosporales</taxon>
        <taxon>Streptomycetaceae</taxon>
        <taxon>Streptacidiphilus</taxon>
    </lineage>
</organism>
<evidence type="ECO:0000313" key="2">
    <source>
        <dbReference type="Proteomes" id="UP001592528"/>
    </source>
</evidence>
<dbReference type="RefSeq" id="WP_030255814.1">
    <property type="nucleotide sequence ID" value="NZ_JBHEZZ010000050.1"/>
</dbReference>